<name>A0A919CD85_9ACTN</name>
<evidence type="ECO:0000313" key="3">
    <source>
        <dbReference type="Proteomes" id="UP000638353"/>
    </source>
</evidence>
<comment type="caution">
    <text evidence="2">The sequence shown here is derived from an EMBL/GenBank/DDBJ whole genome shotgun (WGS) entry which is preliminary data.</text>
</comment>
<keyword evidence="1" id="KW-0732">Signal</keyword>
<dbReference type="AlphaFoldDB" id="A0A919CD85"/>
<gene>
    <name evidence="2" type="ORF">GCM10010334_64410</name>
</gene>
<reference evidence="2" key="2">
    <citation type="submission" date="2020-09" db="EMBL/GenBank/DDBJ databases">
        <authorList>
            <person name="Sun Q."/>
            <person name="Ohkuma M."/>
        </authorList>
    </citation>
    <scope>NUCLEOTIDE SEQUENCE</scope>
    <source>
        <strain evidence="2">JCM 4637</strain>
    </source>
</reference>
<accession>A0A919CD85</accession>
<feature type="chain" id="PRO_5037219189" evidence="1">
    <location>
        <begin position="41"/>
        <end position="123"/>
    </location>
</feature>
<evidence type="ECO:0000313" key="2">
    <source>
        <dbReference type="EMBL" id="GHD09762.1"/>
    </source>
</evidence>
<organism evidence="2 3">
    <name type="scientific">Streptomyces finlayi</name>
    <dbReference type="NCBI Taxonomy" id="67296"/>
    <lineage>
        <taxon>Bacteria</taxon>
        <taxon>Bacillati</taxon>
        <taxon>Actinomycetota</taxon>
        <taxon>Actinomycetes</taxon>
        <taxon>Kitasatosporales</taxon>
        <taxon>Streptomycetaceae</taxon>
        <taxon>Streptomyces</taxon>
    </lineage>
</organism>
<proteinExistence type="predicted"/>
<protein>
    <submittedName>
        <fullName evidence="2">Uncharacterized protein</fullName>
    </submittedName>
</protein>
<dbReference type="EMBL" id="BMVC01000015">
    <property type="protein sequence ID" value="GHD09762.1"/>
    <property type="molecule type" value="Genomic_DNA"/>
</dbReference>
<evidence type="ECO:0000256" key="1">
    <source>
        <dbReference type="SAM" id="SignalP"/>
    </source>
</evidence>
<reference evidence="2" key="1">
    <citation type="journal article" date="2014" name="Int. J. Syst. Evol. Microbiol.">
        <title>Complete genome sequence of Corynebacterium casei LMG S-19264T (=DSM 44701T), isolated from a smear-ripened cheese.</title>
        <authorList>
            <consortium name="US DOE Joint Genome Institute (JGI-PGF)"/>
            <person name="Walter F."/>
            <person name="Albersmeier A."/>
            <person name="Kalinowski J."/>
            <person name="Ruckert C."/>
        </authorList>
    </citation>
    <scope>NUCLEOTIDE SEQUENCE</scope>
    <source>
        <strain evidence="2">JCM 4637</strain>
    </source>
</reference>
<dbReference type="Proteomes" id="UP000638353">
    <property type="component" value="Unassembled WGS sequence"/>
</dbReference>
<feature type="signal peptide" evidence="1">
    <location>
        <begin position="1"/>
        <end position="40"/>
    </location>
</feature>
<sequence>MFTRRRDKEKQGSSAALRRTVLAAAGALLLVAALPSSAGAAGGQFTFSRNDGSVDALFAPPNDVCLPLSGGAAHASNDTDATAFVFLDGGCSQLSAIVGVGGTWDQYNPPPQPAYSVRFGSSG</sequence>
<dbReference type="RefSeq" id="WP_189826338.1">
    <property type="nucleotide sequence ID" value="NZ_BMVC01000015.1"/>
</dbReference>